<dbReference type="EMBL" id="BMUU01000002">
    <property type="protein sequence ID" value="GGY21060.1"/>
    <property type="molecule type" value="Genomic_DNA"/>
</dbReference>
<feature type="coiled-coil region" evidence="3">
    <location>
        <begin position="221"/>
        <end position="251"/>
    </location>
</feature>
<dbReference type="RefSeq" id="WP_190026472.1">
    <property type="nucleotide sequence ID" value="NZ_BMUU01000002.1"/>
</dbReference>
<evidence type="ECO:0000313" key="6">
    <source>
        <dbReference type="Proteomes" id="UP000600946"/>
    </source>
</evidence>
<dbReference type="Pfam" id="PF02195">
    <property type="entry name" value="ParB_N"/>
    <property type="match status" value="1"/>
</dbReference>
<dbReference type="Gene3D" id="3.90.1530.30">
    <property type="match status" value="1"/>
</dbReference>
<dbReference type="SUPFAM" id="SSF109709">
    <property type="entry name" value="KorB DNA-binding domain-like"/>
    <property type="match status" value="1"/>
</dbReference>
<dbReference type="InterPro" id="IPR036086">
    <property type="entry name" value="ParB/Sulfiredoxin_sf"/>
</dbReference>
<accession>A0ABQ2ZNJ6</accession>
<dbReference type="PANTHER" id="PTHR33375:SF1">
    <property type="entry name" value="CHROMOSOME-PARTITIONING PROTEIN PARB-RELATED"/>
    <property type="match status" value="1"/>
</dbReference>
<sequence>MALEVIETGRHVSLGEIAESPQKVRRETVEQRLDDLAKSIKEHGQIHAVSLLQDDDGPAGKYELINGHRRYQAARRGGLETLRANIYRIPAGQEKNKDLLIQQHLYAANMAEPLIPVERARMFEALIQQYEMNVEQVANCFEGETAESVAEAMKYLAIDPVVLDVISAHPEKFSEGHIRVLAEFSSPDKRAWRMKPEEQLRVAREVAEQTDKLIAADPRKLEERVKSVVKLRREQERAKNEKEKIKKTQADPVKVLFRAVEAVESAVRSLRDVDLLSIKEIDAGDKGDLVKRLYDSVQSLDDFANERLPKLHTSRKTVR</sequence>
<dbReference type="InterPro" id="IPR050336">
    <property type="entry name" value="Chromosome_partition/occlusion"/>
</dbReference>
<dbReference type="Proteomes" id="UP000600946">
    <property type="component" value="Unassembled WGS sequence"/>
</dbReference>
<evidence type="ECO:0000313" key="5">
    <source>
        <dbReference type="EMBL" id="GGY21060.1"/>
    </source>
</evidence>
<dbReference type="InterPro" id="IPR004437">
    <property type="entry name" value="ParB/RepB/Spo0J"/>
</dbReference>
<dbReference type="SUPFAM" id="SSF110849">
    <property type="entry name" value="ParB/Sulfiredoxin"/>
    <property type="match status" value="1"/>
</dbReference>
<evidence type="ECO:0000259" key="4">
    <source>
        <dbReference type="SMART" id="SM00470"/>
    </source>
</evidence>
<comment type="similarity">
    <text evidence="1">Belongs to the ParB family.</text>
</comment>
<reference evidence="6" key="1">
    <citation type="journal article" date="2019" name="Int. J. Syst. Evol. Microbiol.">
        <title>The Global Catalogue of Microorganisms (GCM) 10K type strain sequencing project: providing services to taxonomists for standard genome sequencing and annotation.</title>
        <authorList>
            <consortium name="The Broad Institute Genomics Platform"/>
            <consortium name="The Broad Institute Genome Sequencing Center for Infectious Disease"/>
            <person name="Wu L."/>
            <person name="Ma J."/>
        </authorList>
    </citation>
    <scope>NUCLEOTIDE SEQUENCE [LARGE SCALE GENOMIC DNA]</scope>
    <source>
        <strain evidence="6">JCM 4594</strain>
    </source>
</reference>
<name>A0ABQ2ZNJ6_9ACTN</name>
<comment type="caution">
    <text evidence="5">The sequence shown here is derived from an EMBL/GenBank/DDBJ whole genome shotgun (WGS) entry which is preliminary data.</text>
</comment>
<dbReference type="Pfam" id="PF17762">
    <property type="entry name" value="HTH_ParB"/>
    <property type="match status" value="1"/>
</dbReference>
<dbReference type="PANTHER" id="PTHR33375">
    <property type="entry name" value="CHROMOSOME-PARTITIONING PROTEIN PARB-RELATED"/>
    <property type="match status" value="1"/>
</dbReference>
<protein>
    <recommendedName>
        <fullName evidence="4">ParB-like N-terminal domain-containing protein</fullName>
    </recommendedName>
</protein>
<dbReference type="InterPro" id="IPR003115">
    <property type="entry name" value="ParB_N"/>
</dbReference>
<dbReference type="NCBIfam" id="TIGR00180">
    <property type="entry name" value="parB_part"/>
    <property type="match status" value="1"/>
</dbReference>
<keyword evidence="3" id="KW-0175">Coiled coil</keyword>
<feature type="domain" description="ParB-like N-terminal" evidence="4">
    <location>
        <begin position="10"/>
        <end position="97"/>
    </location>
</feature>
<gene>
    <name evidence="5" type="ORF">GCM10010326_12260</name>
</gene>
<evidence type="ECO:0000256" key="2">
    <source>
        <dbReference type="ARBA" id="ARBA00022829"/>
    </source>
</evidence>
<evidence type="ECO:0000256" key="1">
    <source>
        <dbReference type="ARBA" id="ARBA00006295"/>
    </source>
</evidence>
<proteinExistence type="inferred from homology"/>
<organism evidence="5 6">
    <name type="scientific">Streptomyces xanthochromogenes</name>
    <dbReference type="NCBI Taxonomy" id="67384"/>
    <lineage>
        <taxon>Bacteria</taxon>
        <taxon>Bacillati</taxon>
        <taxon>Actinomycetota</taxon>
        <taxon>Actinomycetes</taxon>
        <taxon>Kitasatosporales</taxon>
        <taxon>Streptomycetaceae</taxon>
        <taxon>Streptomyces</taxon>
    </lineage>
</organism>
<keyword evidence="2" id="KW-0159">Chromosome partition</keyword>
<dbReference type="InterPro" id="IPR041468">
    <property type="entry name" value="HTH_ParB/Spo0J"/>
</dbReference>
<dbReference type="SMART" id="SM00470">
    <property type="entry name" value="ParB"/>
    <property type="match status" value="1"/>
</dbReference>
<evidence type="ECO:0000256" key="3">
    <source>
        <dbReference type="SAM" id="Coils"/>
    </source>
</evidence>
<keyword evidence="6" id="KW-1185">Reference proteome</keyword>
<dbReference type="GeneID" id="96289229"/>